<dbReference type="Proteomes" id="UP000053477">
    <property type="component" value="Unassembled WGS sequence"/>
</dbReference>
<name>A0A0H2QZP9_9AGAM</name>
<organism evidence="1 2">
    <name type="scientific">Schizopora paradoxa</name>
    <dbReference type="NCBI Taxonomy" id="27342"/>
    <lineage>
        <taxon>Eukaryota</taxon>
        <taxon>Fungi</taxon>
        <taxon>Dikarya</taxon>
        <taxon>Basidiomycota</taxon>
        <taxon>Agaricomycotina</taxon>
        <taxon>Agaricomycetes</taxon>
        <taxon>Hymenochaetales</taxon>
        <taxon>Schizoporaceae</taxon>
        <taxon>Schizopora</taxon>
    </lineage>
</organism>
<gene>
    <name evidence="1" type="ORF">SCHPADRAFT_947288</name>
</gene>
<reference evidence="1 2" key="1">
    <citation type="submission" date="2015-04" db="EMBL/GenBank/DDBJ databases">
        <title>Complete genome sequence of Schizopora paradoxa KUC8140, a cosmopolitan wood degrader in East Asia.</title>
        <authorList>
            <consortium name="DOE Joint Genome Institute"/>
            <person name="Min B."/>
            <person name="Park H."/>
            <person name="Jang Y."/>
            <person name="Kim J.-J."/>
            <person name="Kim K.H."/>
            <person name="Pangilinan J."/>
            <person name="Lipzen A."/>
            <person name="Riley R."/>
            <person name="Grigoriev I.V."/>
            <person name="Spatafora J.W."/>
            <person name="Choi I.-G."/>
        </authorList>
    </citation>
    <scope>NUCLEOTIDE SEQUENCE [LARGE SCALE GENOMIC DNA]</scope>
    <source>
        <strain evidence="1 2">KUC8140</strain>
    </source>
</reference>
<dbReference type="InParanoid" id="A0A0H2QZP9"/>
<dbReference type="EMBL" id="KQ086389">
    <property type="protein sequence ID" value="KLO04980.1"/>
    <property type="molecule type" value="Genomic_DNA"/>
</dbReference>
<evidence type="ECO:0000313" key="2">
    <source>
        <dbReference type="Proteomes" id="UP000053477"/>
    </source>
</evidence>
<sequence>MANPFPHVRLRNGSIIFPVVETKGAPAMSITGKQLFTFFDVVKKDFANEEPILMLCPDVYVTGAGEMNLIDVPITGVDNAMSVKESALKA</sequence>
<dbReference type="AlphaFoldDB" id="A0A0H2QZP9"/>
<evidence type="ECO:0000313" key="1">
    <source>
        <dbReference type="EMBL" id="KLO04980.1"/>
    </source>
</evidence>
<accession>A0A0H2QZP9</accession>
<proteinExistence type="predicted"/>
<protein>
    <submittedName>
        <fullName evidence="1">Uncharacterized protein</fullName>
    </submittedName>
</protein>
<keyword evidence="2" id="KW-1185">Reference proteome</keyword>